<dbReference type="EMBL" id="JANPWB010000011">
    <property type="protein sequence ID" value="KAJ1124444.1"/>
    <property type="molecule type" value="Genomic_DNA"/>
</dbReference>
<accession>A0AAV7PC80</accession>
<dbReference type="AlphaFoldDB" id="A0AAV7PC80"/>
<dbReference type="PANTHER" id="PTHR33198">
    <property type="entry name" value="ANK_REP_REGION DOMAIN-CONTAINING PROTEIN-RELATED"/>
    <property type="match status" value="1"/>
</dbReference>
<dbReference type="Proteomes" id="UP001066276">
    <property type="component" value="Chromosome 7"/>
</dbReference>
<evidence type="ECO:0000313" key="1">
    <source>
        <dbReference type="EMBL" id="KAJ1124444.1"/>
    </source>
</evidence>
<gene>
    <name evidence="1" type="ORF">NDU88_002905</name>
</gene>
<name>A0AAV7PC80_PLEWA</name>
<keyword evidence="2" id="KW-1185">Reference proteome</keyword>
<dbReference type="PANTHER" id="PTHR33198:SF19">
    <property type="entry name" value="CCHC-TYPE DOMAIN-CONTAINING PROTEIN"/>
    <property type="match status" value="1"/>
</dbReference>
<comment type="caution">
    <text evidence="1">The sequence shown here is derived from an EMBL/GenBank/DDBJ whole genome shotgun (WGS) entry which is preliminary data.</text>
</comment>
<sequence>MLEKHFTPKNSIMFERHRFFSRVQGLDEDIMTYVAALRGLAVTCDFRDLSDSLIHDQIVRWTNNKKVKEKLLSIDLSSEESIHIARSMEHTEAGIKEIETKSYMKDSNKETTVEVKEFKAKRQEKSAGSNTMRVMEKKTRISYVLGVGVQDILLRVRCALHVT</sequence>
<reference evidence="1" key="1">
    <citation type="journal article" date="2022" name="bioRxiv">
        <title>Sequencing and chromosome-scale assembly of the giantPleurodeles waltlgenome.</title>
        <authorList>
            <person name="Brown T."/>
            <person name="Elewa A."/>
            <person name="Iarovenko S."/>
            <person name="Subramanian E."/>
            <person name="Araus A.J."/>
            <person name="Petzold A."/>
            <person name="Susuki M."/>
            <person name="Suzuki K.-i.T."/>
            <person name="Hayashi T."/>
            <person name="Toyoda A."/>
            <person name="Oliveira C."/>
            <person name="Osipova E."/>
            <person name="Leigh N.D."/>
            <person name="Simon A."/>
            <person name="Yun M.H."/>
        </authorList>
    </citation>
    <scope>NUCLEOTIDE SEQUENCE</scope>
    <source>
        <strain evidence="1">20211129_DDA</strain>
        <tissue evidence="1">Liver</tissue>
    </source>
</reference>
<organism evidence="1 2">
    <name type="scientific">Pleurodeles waltl</name>
    <name type="common">Iberian ribbed newt</name>
    <dbReference type="NCBI Taxonomy" id="8319"/>
    <lineage>
        <taxon>Eukaryota</taxon>
        <taxon>Metazoa</taxon>
        <taxon>Chordata</taxon>
        <taxon>Craniata</taxon>
        <taxon>Vertebrata</taxon>
        <taxon>Euteleostomi</taxon>
        <taxon>Amphibia</taxon>
        <taxon>Batrachia</taxon>
        <taxon>Caudata</taxon>
        <taxon>Salamandroidea</taxon>
        <taxon>Salamandridae</taxon>
        <taxon>Pleurodelinae</taxon>
        <taxon>Pleurodeles</taxon>
    </lineage>
</organism>
<proteinExistence type="predicted"/>
<protein>
    <submittedName>
        <fullName evidence="1">Uncharacterized protein</fullName>
    </submittedName>
</protein>
<evidence type="ECO:0000313" key="2">
    <source>
        <dbReference type="Proteomes" id="UP001066276"/>
    </source>
</evidence>